<feature type="region of interest" description="Disordered" evidence="1">
    <location>
        <begin position="8"/>
        <end position="58"/>
    </location>
</feature>
<evidence type="ECO:0000313" key="2">
    <source>
        <dbReference type="EMBL" id="CAI9149295.1"/>
    </source>
</evidence>
<reference evidence="2" key="1">
    <citation type="submission" date="2023-04" db="EMBL/GenBank/DDBJ databases">
        <authorList>
            <consortium name="ELIXIR-Norway"/>
        </authorList>
    </citation>
    <scope>NUCLEOTIDE SEQUENCE [LARGE SCALE GENOMIC DNA]</scope>
</reference>
<feature type="compositionally biased region" description="Basic and acidic residues" evidence="1">
    <location>
        <begin position="112"/>
        <end position="121"/>
    </location>
</feature>
<evidence type="ECO:0000256" key="1">
    <source>
        <dbReference type="SAM" id="MobiDB-lite"/>
    </source>
</evidence>
<gene>
    <name evidence="2" type="ORF">MRATA1EN1_LOCUS30913</name>
</gene>
<feature type="compositionally biased region" description="Polar residues" evidence="1">
    <location>
        <begin position="29"/>
        <end position="38"/>
    </location>
</feature>
<dbReference type="EMBL" id="CATKSN020000218">
    <property type="protein sequence ID" value="CAI9149295.1"/>
    <property type="molecule type" value="Genomic_DNA"/>
</dbReference>
<feature type="compositionally biased region" description="Low complexity" evidence="1">
    <location>
        <begin position="39"/>
        <end position="58"/>
    </location>
</feature>
<proteinExistence type="predicted"/>
<accession>A0ABN8XIS3</accession>
<feature type="compositionally biased region" description="Polar residues" evidence="1">
    <location>
        <begin position="72"/>
        <end position="87"/>
    </location>
</feature>
<feature type="compositionally biased region" description="Low complexity" evidence="1">
    <location>
        <begin position="11"/>
        <end position="28"/>
    </location>
</feature>
<name>A0ABN8XIS3_RANTA</name>
<organism evidence="2 3">
    <name type="scientific">Rangifer tarandus platyrhynchus</name>
    <name type="common">Svalbard reindeer</name>
    <dbReference type="NCBI Taxonomy" id="3082113"/>
    <lineage>
        <taxon>Eukaryota</taxon>
        <taxon>Metazoa</taxon>
        <taxon>Chordata</taxon>
        <taxon>Craniata</taxon>
        <taxon>Vertebrata</taxon>
        <taxon>Euteleostomi</taxon>
        <taxon>Mammalia</taxon>
        <taxon>Eutheria</taxon>
        <taxon>Laurasiatheria</taxon>
        <taxon>Artiodactyla</taxon>
        <taxon>Ruminantia</taxon>
        <taxon>Pecora</taxon>
        <taxon>Cervidae</taxon>
        <taxon>Odocoileinae</taxon>
        <taxon>Rangifer</taxon>
    </lineage>
</organism>
<comment type="caution">
    <text evidence="2">The sequence shown here is derived from an EMBL/GenBank/DDBJ whole genome shotgun (WGS) entry which is preliminary data.</text>
</comment>
<feature type="compositionally biased region" description="Low complexity" evidence="1">
    <location>
        <begin position="88"/>
        <end position="111"/>
    </location>
</feature>
<dbReference type="Proteomes" id="UP001176941">
    <property type="component" value="Unassembled WGS sequence"/>
</dbReference>
<protein>
    <submittedName>
        <fullName evidence="2">Uncharacterized protein</fullName>
    </submittedName>
</protein>
<feature type="region of interest" description="Disordered" evidence="1">
    <location>
        <begin position="72"/>
        <end position="121"/>
    </location>
</feature>
<keyword evidence="3" id="KW-1185">Reference proteome</keyword>
<sequence>MYVRFCLENPGSSSSSSSTHGGSGNHSSAVNCNRTDNASGGRSSSRSNSDNDSSSSLYSDLVSSFHHTSVSIPNSLTVSSPDTDTIRSSANEATSSSGSSTTSSTDSSPISRRGERYSAAEKGNKEGRYVFSSIERPTLCITEAAPAVRPEATETTADQKEETGSCVAREKLLSHEKVLSGKQARDDYLAAAAAAAAKWKTEAAATAVTNTTTATGTKETAASAEKGKGHEEMKRTCAGPVFDNVIPALHQGVVGMRVGGTVNGDQALQILAAESTRRARLPRCSANTNCTLRERGTEYCRAEELQSSRRGSAECLSRTSTVGCCADRKHRASRAIQRWTPGCRHRRNRRSAGEARDREDRRGLEMIRVLLERRSRARDDNRVHACPKGSRGTTVVSRDRSGLTCADRCGEPEPCLKAT</sequence>
<evidence type="ECO:0000313" key="3">
    <source>
        <dbReference type="Proteomes" id="UP001176941"/>
    </source>
</evidence>